<sequence>MDMDGTSWKSSLKSPGQLMTKHSEHIDSASTHCLEAGKLPEYYLDLLEAWLLVLCSKLVEICPLSFSKTFSPELTLRNTLENCKGGGHHIFCLTDEVLNCENIATGENYKTVNDIVSALINAEDEKREEKEKTEETASDDLSFIRRNRMALFQQLMAVLHILDNLLKANLINKQEHDIIKQKTQIPLQARELIDTVLVKGNCAANLFKNCLKEIDSTLHKNLFVEKNMKYIPTDVSEL</sequence>
<evidence type="ECO:0000313" key="4">
    <source>
        <dbReference type="Proteomes" id="UP000308365"/>
    </source>
</evidence>
<dbReference type="SUPFAM" id="SSF47986">
    <property type="entry name" value="DEATH domain"/>
    <property type="match status" value="1"/>
</dbReference>
<dbReference type="Pfam" id="PF00619">
    <property type="entry name" value="CARD"/>
    <property type="match status" value="1"/>
</dbReference>
<name>A0A4U1FDQ4_MONMO</name>
<evidence type="ECO:0000259" key="2">
    <source>
        <dbReference type="PROSITE" id="PS50209"/>
    </source>
</evidence>
<dbReference type="PROSITE" id="PS50209">
    <property type="entry name" value="CARD"/>
    <property type="match status" value="1"/>
</dbReference>
<dbReference type="GO" id="GO:0042981">
    <property type="term" value="P:regulation of apoptotic process"/>
    <property type="evidence" value="ECO:0007669"/>
    <property type="project" value="InterPro"/>
</dbReference>
<gene>
    <name evidence="3" type="ORF">EI555_001690</name>
</gene>
<evidence type="ECO:0000313" key="3">
    <source>
        <dbReference type="EMBL" id="TKC47694.1"/>
    </source>
</evidence>
<dbReference type="InterPro" id="IPR048875">
    <property type="entry name" value="BIRC2-3-like_UBA"/>
</dbReference>
<dbReference type="EMBL" id="RWIC01000197">
    <property type="protein sequence ID" value="TKC47694.1"/>
    <property type="molecule type" value="Genomic_DNA"/>
</dbReference>
<protein>
    <recommendedName>
        <fullName evidence="2">CARD domain-containing protein</fullName>
    </recommendedName>
</protein>
<dbReference type="Pfam" id="PF21290">
    <property type="entry name" value="UBA_BIRC2-3"/>
    <property type="match status" value="1"/>
</dbReference>
<keyword evidence="1" id="KW-0175">Coiled coil</keyword>
<dbReference type="Gene3D" id="1.10.533.10">
    <property type="entry name" value="Death Domain, Fas"/>
    <property type="match status" value="1"/>
</dbReference>
<feature type="domain" description="CARD" evidence="2">
    <location>
        <begin position="136"/>
        <end position="226"/>
    </location>
</feature>
<evidence type="ECO:0000256" key="1">
    <source>
        <dbReference type="SAM" id="Coils"/>
    </source>
</evidence>
<dbReference type="Proteomes" id="UP000308365">
    <property type="component" value="Unassembled WGS sequence"/>
</dbReference>
<organism evidence="3 4">
    <name type="scientific">Monodon monoceros</name>
    <name type="common">Narwhal</name>
    <name type="synonym">Ceratodon monodon</name>
    <dbReference type="NCBI Taxonomy" id="40151"/>
    <lineage>
        <taxon>Eukaryota</taxon>
        <taxon>Metazoa</taxon>
        <taxon>Chordata</taxon>
        <taxon>Craniata</taxon>
        <taxon>Vertebrata</taxon>
        <taxon>Euteleostomi</taxon>
        <taxon>Mammalia</taxon>
        <taxon>Eutheria</taxon>
        <taxon>Laurasiatheria</taxon>
        <taxon>Artiodactyla</taxon>
        <taxon>Whippomorpha</taxon>
        <taxon>Cetacea</taxon>
        <taxon>Odontoceti</taxon>
        <taxon>Monodontidae</taxon>
        <taxon>Monodon</taxon>
    </lineage>
</organism>
<reference evidence="4" key="1">
    <citation type="journal article" date="2019" name="IScience">
        <title>Narwhal Genome Reveals Long-Term Low Genetic Diversity despite Current Large Abundance Size.</title>
        <authorList>
            <person name="Westbury M.V."/>
            <person name="Petersen B."/>
            <person name="Garde E."/>
            <person name="Heide-Jorgensen M.P."/>
            <person name="Lorenzen E.D."/>
        </authorList>
    </citation>
    <scope>NUCLEOTIDE SEQUENCE [LARGE SCALE GENOMIC DNA]</scope>
</reference>
<proteinExistence type="predicted"/>
<dbReference type="InterPro" id="IPR011029">
    <property type="entry name" value="DEATH-like_dom_sf"/>
</dbReference>
<accession>A0A4U1FDQ4</accession>
<dbReference type="AlphaFoldDB" id="A0A4U1FDQ4"/>
<comment type="caution">
    <text evidence="3">The sequence shown here is derived from an EMBL/GenBank/DDBJ whole genome shotgun (WGS) entry which is preliminary data.</text>
</comment>
<dbReference type="InterPro" id="IPR001315">
    <property type="entry name" value="CARD"/>
</dbReference>
<feature type="coiled-coil region" evidence="1">
    <location>
        <begin position="112"/>
        <end position="139"/>
    </location>
</feature>
<dbReference type="SMART" id="SM00114">
    <property type="entry name" value="CARD"/>
    <property type="match status" value="1"/>
</dbReference>